<dbReference type="EMBL" id="CM055109">
    <property type="protein sequence ID" value="KAJ7523537.1"/>
    <property type="molecule type" value="Genomic_DNA"/>
</dbReference>
<protein>
    <submittedName>
        <fullName evidence="1">Uncharacterized protein</fullName>
    </submittedName>
</protein>
<organism evidence="1 2">
    <name type="scientific">Diphasiastrum complanatum</name>
    <name type="common">Issler's clubmoss</name>
    <name type="synonym">Lycopodium complanatum</name>
    <dbReference type="NCBI Taxonomy" id="34168"/>
    <lineage>
        <taxon>Eukaryota</taxon>
        <taxon>Viridiplantae</taxon>
        <taxon>Streptophyta</taxon>
        <taxon>Embryophyta</taxon>
        <taxon>Tracheophyta</taxon>
        <taxon>Lycopodiopsida</taxon>
        <taxon>Lycopodiales</taxon>
        <taxon>Lycopodiaceae</taxon>
        <taxon>Lycopodioideae</taxon>
        <taxon>Diphasiastrum</taxon>
    </lineage>
</organism>
<evidence type="ECO:0000313" key="2">
    <source>
        <dbReference type="Proteomes" id="UP001162992"/>
    </source>
</evidence>
<sequence>MQRFPGQKNCLHILGELSDVRSAINGCFVFMVCHLLLVQRLTLFPDFCSCKTVSVSQSCIPVLLGLLVALLRFRDLWWLFDCVGVVPGFLSNPTFHAVSG</sequence>
<accession>A0ACC2B1E2</accession>
<name>A0ACC2B1E2_DIPCM</name>
<proteinExistence type="predicted"/>
<reference evidence="2" key="1">
    <citation type="journal article" date="2024" name="Proc. Natl. Acad. Sci. U.S.A.">
        <title>Extraordinary preservation of gene collinearity over three hundred million years revealed in homosporous lycophytes.</title>
        <authorList>
            <person name="Li C."/>
            <person name="Wickell D."/>
            <person name="Kuo L.Y."/>
            <person name="Chen X."/>
            <person name="Nie B."/>
            <person name="Liao X."/>
            <person name="Peng D."/>
            <person name="Ji J."/>
            <person name="Jenkins J."/>
            <person name="Williams M."/>
            <person name="Shu S."/>
            <person name="Plott C."/>
            <person name="Barry K."/>
            <person name="Rajasekar S."/>
            <person name="Grimwood J."/>
            <person name="Han X."/>
            <person name="Sun S."/>
            <person name="Hou Z."/>
            <person name="He W."/>
            <person name="Dai G."/>
            <person name="Sun C."/>
            <person name="Schmutz J."/>
            <person name="Leebens-Mack J.H."/>
            <person name="Li F.W."/>
            <person name="Wang L."/>
        </authorList>
    </citation>
    <scope>NUCLEOTIDE SEQUENCE [LARGE SCALE GENOMIC DNA]</scope>
    <source>
        <strain evidence="2">cv. PW_Plant_1</strain>
    </source>
</reference>
<evidence type="ECO:0000313" key="1">
    <source>
        <dbReference type="EMBL" id="KAJ7523537.1"/>
    </source>
</evidence>
<comment type="caution">
    <text evidence="1">The sequence shown here is derived from an EMBL/GenBank/DDBJ whole genome shotgun (WGS) entry which is preliminary data.</text>
</comment>
<keyword evidence="2" id="KW-1185">Reference proteome</keyword>
<gene>
    <name evidence="1" type="ORF">O6H91_18G053400</name>
</gene>
<dbReference type="Proteomes" id="UP001162992">
    <property type="component" value="Chromosome 18"/>
</dbReference>